<reference evidence="2" key="1">
    <citation type="journal article" date="2020" name="Nature">
        <title>Giant virus diversity and host interactions through global metagenomics.</title>
        <authorList>
            <person name="Schulz F."/>
            <person name="Roux S."/>
            <person name="Paez-Espino D."/>
            <person name="Jungbluth S."/>
            <person name="Walsh D.A."/>
            <person name="Denef V.J."/>
            <person name="McMahon K.D."/>
            <person name="Konstantinidis K.T."/>
            <person name="Eloe-Fadrosh E.A."/>
            <person name="Kyrpides N.C."/>
            <person name="Woyke T."/>
        </authorList>
    </citation>
    <scope>NUCLEOTIDE SEQUENCE</scope>
    <source>
        <strain evidence="2">GVMAG-S-1014582-52</strain>
    </source>
</reference>
<evidence type="ECO:0000313" key="2">
    <source>
        <dbReference type="EMBL" id="QHU33201.1"/>
    </source>
</evidence>
<feature type="transmembrane region" description="Helical" evidence="1">
    <location>
        <begin position="295"/>
        <end position="317"/>
    </location>
</feature>
<dbReference type="EMBL" id="MN740556">
    <property type="protein sequence ID" value="QHU33201.1"/>
    <property type="molecule type" value="Genomic_DNA"/>
</dbReference>
<name>A0A6C0LTV8_9ZZZZ</name>
<dbReference type="AlphaFoldDB" id="A0A6C0LTV8"/>
<evidence type="ECO:0000256" key="1">
    <source>
        <dbReference type="SAM" id="Phobius"/>
    </source>
</evidence>
<accession>A0A6C0LTV8</accession>
<organism evidence="2">
    <name type="scientific">viral metagenome</name>
    <dbReference type="NCBI Taxonomy" id="1070528"/>
    <lineage>
        <taxon>unclassified sequences</taxon>
        <taxon>metagenomes</taxon>
        <taxon>organismal metagenomes</taxon>
    </lineage>
</organism>
<protein>
    <submittedName>
        <fullName evidence="2">Uncharacterized protein</fullName>
    </submittedName>
</protein>
<keyword evidence="1" id="KW-0472">Membrane</keyword>
<sequence>MGNCASADDTGDNYAPNLAEKVNLKIGESFTHPGFCEYRVGDNDTLKKVNCGNNGEFVPNGYDDSQACKCRALCNDGCRRRKCKRDNYSGTAEKCCTLGGNSYYAENNTVKTCDPTYRINNWGNNTCDQYMEKFCKQGNNLFTTPCRQWITTFQPTENNKDARVNGRIDSVLLDVCSRSENASKSECACIVAANEQKEKYPNLNGIPVQCMLNKCINDPAAYRTSSQFTPCNVVNCSIIIDNLDLINNNSGLFDLHIIQNCGNKNEPLPKNPPKTPSKKPITPEENLVDILKANWIIVGSIIILLIFVIIAIIILAIGKKKSK</sequence>
<proteinExistence type="predicted"/>
<keyword evidence="1" id="KW-1133">Transmembrane helix</keyword>
<keyword evidence="1" id="KW-0812">Transmembrane</keyword>